<name>A0ABY1QDY8_9BACT</name>
<feature type="region of interest" description="Disordered" evidence="1">
    <location>
        <begin position="150"/>
        <end position="170"/>
    </location>
</feature>
<organism evidence="2 3">
    <name type="scientific">Neorhodopirellula lusitana</name>
    <dbReference type="NCBI Taxonomy" id="445327"/>
    <lineage>
        <taxon>Bacteria</taxon>
        <taxon>Pseudomonadati</taxon>
        <taxon>Planctomycetota</taxon>
        <taxon>Planctomycetia</taxon>
        <taxon>Pirellulales</taxon>
        <taxon>Pirellulaceae</taxon>
        <taxon>Neorhodopirellula</taxon>
    </lineage>
</organism>
<proteinExistence type="predicted"/>
<evidence type="ECO:0008006" key="4">
    <source>
        <dbReference type="Google" id="ProtNLM"/>
    </source>
</evidence>
<feature type="compositionally biased region" description="Acidic residues" evidence="1">
    <location>
        <begin position="285"/>
        <end position="296"/>
    </location>
</feature>
<accession>A0ABY1QDY8</accession>
<feature type="compositionally biased region" description="Basic and acidic residues" evidence="1">
    <location>
        <begin position="270"/>
        <end position="280"/>
    </location>
</feature>
<feature type="region of interest" description="Disordered" evidence="1">
    <location>
        <begin position="253"/>
        <end position="296"/>
    </location>
</feature>
<dbReference type="Proteomes" id="UP001158067">
    <property type="component" value="Unassembled WGS sequence"/>
</dbReference>
<comment type="caution">
    <text evidence="2">The sequence shown here is derived from an EMBL/GenBank/DDBJ whole genome shotgun (WGS) entry which is preliminary data.</text>
</comment>
<evidence type="ECO:0000313" key="2">
    <source>
        <dbReference type="EMBL" id="SMP68124.1"/>
    </source>
</evidence>
<evidence type="ECO:0000256" key="1">
    <source>
        <dbReference type="SAM" id="MobiDB-lite"/>
    </source>
</evidence>
<gene>
    <name evidence="2" type="ORF">SAMN06265222_1114</name>
</gene>
<dbReference type="RefSeq" id="WP_283433981.1">
    <property type="nucleotide sequence ID" value="NZ_FXUG01000011.1"/>
</dbReference>
<protein>
    <recommendedName>
        <fullName evidence="4">DUF5666 domain-containing protein</fullName>
    </recommendedName>
</protein>
<sequence>MLPVFPSPVPLPLAHAHRGESIGRHWVAAACVWLSLVFAGTVHAVPQAGFGGSGNGATAAANEVTEFEGKLKGVRGNIVTVTRDDGVDCLVMFPKEADLIEFSATALPAYLRRGMLVRFSSVLGPTGMPLAPVDRIEIFAPVNPATVSGSGKDNYTPGVHSASKERRARNAPMTGKVTVVGSLLMLSPDGRLGVQAGKTPVQTMVSPQLKLEIRANNLSMAQEGETVKVSGFYQPPDDTKVQAERITVTTDRVFGETPPPAARRTRRTRKEKEAETKTEATAETPEVEAADVMEAE</sequence>
<evidence type="ECO:0000313" key="3">
    <source>
        <dbReference type="Proteomes" id="UP001158067"/>
    </source>
</evidence>
<dbReference type="EMBL" id="FXUG01000011">
    <property type="protein sequence ID" value="SMP68124.1"/>
    <property type="molecule type" value="Genomic_DNA"/>
</dbReference>
<keyword evidence="3" id="KW-1185">Reference proteome</keyword>
<reference evidence="2 3" key="1">
    <citation type="submission" date="2017-05" db="EMBL/GenBank/DDBJ databases">
        <authorList>
            <person name="Varghese N."/>
            <person name="Submissions S."/>
        </authorList>
    </citation>
    <scope>NUCLEOTIDE SEQUENCE [LARGE SCALE GENOMIC DNA]</scope>
    <source>
        <strain evidence="2 3">DSM 25457</strain>
    </source>
</reference>